<dbReference type="InterPro" id="IPR033116">
    <property type="entry name" value="TRYPSIN_SER"/>
</dbReference>
<evidence type="ECO:0000313" key="9">
    <source>
        <dbReference type="EMBL" id="OXA54034.1"/>
    </source>
</evidence>
<organism evidence="9 10">
    <name type="scientific">Folsomia candida</name>
    <name type="common">Springtail</name>
    <dbReference type="NCBI Taxonomy" id="158441"/>
    <lineage>
        <taxon>Eukaryota</taxon>
        <taxon>Metazoa</taxon>
        <taxon>Ecdysozoa</taxon>
        <taxon>Arthropoda</taxon>
        <taxon>Hexapoda</taxon>
        <taxon>Collembola</taxon>
        <taxon>Entomobryomorpha</taxon>
        <taxon>Isotomoidea</taxon>
        <taxon>Isotomidae</taxon>
        <taxon>Proisotominae</taxon>
        <taxon>Folsomia</taxon>
    </lineage>
</organism>
<evidence type="ECO:0000256" key="4">
    <source>
        <dbReference type="ARBA" id="ARBA00022825"/>
    </source>
</evidence>
<dbReference type="PROSITE" id="PS00135">
    <property type="entry name" value="TRYPSIN_SER"/>
    <property type="match status" value="1"/>
</dbReference>
<feature type="chain" id="PRO_5012736846" evidence="7">
    <location>
        <begin position="17"/>
        <end position="259"/>
    </location>
</feature>
<evidence type="ECO:0000256" key="6">
    <source>
        <dbReference type="RuleBase" id="RU363034"/>
    </source>
</evidence>
<dbReference type="SUPFAM" id="SSF50494">
    <property type="entry name" value="Trypsin-like serine proteases"/>
    <property type="match status" value="1"/>
</dbReference>
<evidence type="ECO:0000256" key="1">
    <source>
        <dbReference type="ARBA" id="ARBA00004613"/>
    </source>
</evidence>
<gene>
    <name evidence="9" type="ORF">Fcan01_11010</name>
</gene>
<dbReference type="GO" id="GO:0005576">
    <property type="term" value="C:extracellular region"/>
    <property type="evidence" value="ECO:0007669"/>
    <property type="project" value="UniProtKB-SubCell"/>
</dbReference>
<dbReference type="GO" id="GO:0004252">
    <property type="term" value="F:serine-type endopeptidase activity"/>
    <property type="evidence" value="ECO:0007669"/>
    <property type="project" value="InterPro"/>
</dbReference>
<keyword evidence="4 6" id="KW-0720">Serine protease</keyword>
<dbReference type="FunFam" id="2.40.10.10:FF:000047">
    <property type="entry name" value="Trypsin eta"/>
    <property type="match status" value="1"/>
</dbReference>
<name>A0A226EA72_FOLCA</name>
<dbReference type="PANTHER" id="PTHR24252">
    <property type="entry name" value="ACROSIN-RELATED"/>
    <property type="match status" value="1"/>
</dbReference>
<dbReference type="InterPro" id="IPR001314">
    <property type="entry name" value="Peptidase_S1A"/>
</dbReference>
<dbReference type="InterPro" id="IPR001254">
    <property type="entry name" value="Trypsin_dom"/>
</dbReference>
<dbReference type="EMBL" id="LNIX01000005">
    <property type="protein sequence ID" value="OXA54034.1"/>
    <property type="molecule type" value="Genomic_DNA"/>
</dbReference>
<dbReference type="Pfam" id="PF00089">
    <property type="entry name" value="Trypsin"/>
    <property type="match status" value="1"/>
</dbReference>
<keyword evidence="5" id="KW-1015">Disulfide bond</keyword>
<evidence type="ECO:0000256" key="5">
    <source>
        <dbReference type="ARBA" id="ARBA00023157"/>
    </source>
</evidence>
<comment type="caution">
    <text evidence="9">The sequence shown here is derived from an EMBL/GenBank/DDBJ whole genome shotgun (WGS) entry which is preliminary data.</text>
</comment>
<keyword evidence="3 6" id="KW-0645">Protease</keyword>
<dbReference type="PRINTS" id="PR00722">
    <property type="entry name" value="CHYMOTRYPSIN"/>
</dbReference>
<evidence type="ECO:0000256" key="2">
    <source>
        <dbReference type="ARBA" id="ARBA00022525"/>
    </source>
</evidence>
<dbReference type="InterPro" id="IPR009003">
    <property type="entry name" value="Peptidase_S1_PA"/>
</dbReference>
<evidence type="ECO:0000256" key="3">
    <source>
        <dbReference type="ARBA" id="ARBA00022670"/>
    </source>
</evidence>
<evidence type="ECO:0000313" key="10">
    <source>
        <dbReference type="Proteomes" id="UP000198287"/>
    </source>
</evidence>
<dbReference type="STRING" id="158441.A0A226EA72"/>
<feature type="domain" description="Peptidase S1" evidence="8">
    <location>
        <begin position="30"/>
        <end position="259"/>
    </location>
</feature>
<dbReference type="InterPro" id="IPR018114">
    <property type="entry name" value="TRYPSIN_HIS"/>
</dbReference>
<dbReference type="GO" id="GO:0016485">
    <property type="term" value="P:protein processing"/>
    <property type="evidence" value="ECO:0007669"/>
    <property type="project" value="UniProtKB-ARBA"/>
</dbReference>
<keyword evidence="7" id="KW-0732">Signal</keyword>
<dbReference type="PANTHER" id="PTHR24252:SF18">
    <property type="entry name" value="OVOCHYMASE 1"/>
    <property type="match status" value="1"/>
</dbReference>
<comment type="subcellular location">
    <subcellularLocation>
        <location evidence="1">Secreted</location>
    </subcellularLocation>
</comment>
<dbReference type="OrthoDB" id="10059102at2759"/>
<dbReference type="CDD" id="cd00190">
    <property type="entry name" value="Tryp_SPc"/>
    <property type="match status" value="1"/>
</dbReference>
<dbReference type="OMA" id="FIDWIAA"/>
<keyword evidence="2" id="KW-0964">Secreted</keyword>
<dbReference type="AlphaFoldDB" id="A0A226EA72"/>
<sequence>MLKLAIVALLVASAAALPRVSRRVPGGGKIVGGEDATVGQFPYQLSLHWFGSHICGASIIGPNLAITAAHCVEGDVPSSLRVIAGKHQRTVTSPNEQGRNVDRIHVHEQYNGNTFVNDIALLHLEAANPFVYNDFVAQIALPTSQQQTTGDIIVSGWGATRQGGALANILQWVQLPTIADAACQGMYPEETIEAHMLCAGLPEGGKDSCQGDSGGPLAAVTGGYLAGLVSWGYGCALPNRPGVNTEVSYFIDWIAASRA</sequence>
<dbReference type="Proteomes" id="UP000198287">
    <property type="component" value="Unassembled WGS sequence"/>
</dbReference>
<dbReference type="PROSITE" id="PS00134">
    <property type="entry name" value="TRYPSIN_HIS"/>
    <property type="match status" value="1"/>
</dbReference>
<keyword evidence="6" id="KW-0378">Hydrolase</keyword>
<dbReference type="Gene3D" id="2.40.10.10">
    <property type="entry name" value="Trypsin-like serine proteases"/>
    <property type="match status" value="2"/>
</dbReference>
<evidence type="ECO:0000256" key="7">
    <source>
        <dbReference type="SAM" id="SignalP"/>
    </source>
</evidence>
<dbReference type="InterPro" id="IPR043504">
    <property type="entry name" value="Peptidase_S1_PA_chymotrypsin"/>
</dbReference>
<keyword evidence="10" id="KW-1185">Reference proteome</keyword>
<dbReference type="PROSITE" id="PS50240">
    <property type="entry name" value="TRYPSIN_DOM"/>
    <property type="match status" value="1"/>
</dbReference>
<evidence type="ECO:0000259" key="8">
    <source>
        <dbReference type="PROSITE" id="PS50240"/>
    </source>
</evidence>
<dbReference type="SMART" id="SM00020">
    <property type="entry name" value="Tryp_SPc"/>
    <property type="match status" value="1"/>
</dbReference>
<reference evidence="9 10" key="1">
    <citation type="submission" date="2015-12" db="EMBL/GenBank/DDBJ databases">
        <title>The genome of Folsomia candida.</title>
        <authorList>
            <person name="Faddeeva A."/>
            <person name="Derks M.F."/>
            <person name="Anvar Y."/>
            <person name="Smit S."/>
            <person name="Van Straalen N."/>
            <person name="Roelofs D."/>
        </authorList>
    </citation>
    <scope>NUCLEOTIDE SEQUENCE [LARGE SCALE GENOMIC DNA]</scope>
    <source>
        <strain evidence="9 10">VU population</strain>
        <tissue evidence="9">Whole body</tissue>
    </source>
</reference>
<feature type="signal peptide" evidence="7">
    <location>
        <begin position="1"/>
        <end position="16"/>
    </location>
</feature>
<protein>
    <submittedName>
        <fullName evidence="9">Trypsin-1</fullName>
    </submittedName>
</protein>
<accession>A0A226EA72</accession>
<proteinExistence type="predicted"/>